<dbReference type="InterPro" id="IPR050499">
    <property type="entry name" value="PEP-utilizing_PTS_enzyme"/>
</dbReference>
<dbReference type="InterPro" id="IPR008279">
    <property type="entry name" value="PEP-util_enz_mobile_dom"/>
</dbReference>
<dbReference type="InterPro" id="IPR024692">
    <property type="entry name" value="PTS_EI"/>
</dbReference>
<dbReference type="STRING" id="1121322.SAMN02745136_05331"/>
<keyword evidence="9 17" id="KW-0963">Cytoplasm</keyword>
<dbReference type="GO" id="GO:0005737">
    <property type="term" value="C:cytoplasm"/>
    <property type="evidence" value="ECO:0007669"/>
    <property type="project" value="UniProtKB-SubCell"/>
</dbReference>
<evidence type="ECO:0000256" key="13">
    <source>
        <dbReference type="ARBA" id="ARBA00022723"/>
    </source>
</evidence>
<evidence type="ECO:0000256" key="16">
    <source>
        <dbReference type="ARBA" id="ARBA00033235"/>
    </source>
</evidence>
<keyword evidence="14 17" id="KW-0418">Kinase</keyword>
<evidence type="ECO:0000256" key="12">
    <source>
        <dbReference type="ARBA" id="ARBA00022683"/>
    </source>
</evidence>
<dbReference type="InterPro" id="IPR000121">
    <property type="entry name" value="PEP_util_C"/>
</dbReference>
<keyword evidence="25" id="KW-1185">Reference proteome</keyword>
<keyword evidence="8 17" id="KW-0813">Transport</keyword>
<dbReference type="InterPro" id="IPR040442">
    <property type="entry name" value="Pyrv_kinase-like_dom_sf"/>
</dbReference>
<dbReference type="Pfam" id="PF00391">
    <property type="entry name" value="PEP-utilizers"/>
    <property type="match status" value="1"/>
</dbReference>
<dbReference type="Pfam" id="PF05524">
    <property type="entry name" value="PEP-utilisers_N"/>
    <property type="match status" value="1"/>
</dbReference>
<dbReference type="EMBL" id="FRAC01000041">
    <property type="protein sequence ID" value="SHL62509.1"/>
    <property type="molecule type" value="Genomic_DNA"/>
</dbReference>
<sequence>MKVWKVKKTYSRGYALGPVCIIEKKEIRTVYDNIVPDRIADEIKRFDEAVEEGCRELSKLSAESEIFASHAAIASDIALRGGVEAKIKEKLMCAEAALLETTGEFIAIFESMDDEYMRERAADMKDVRERLLTILSGERENPFEGMEEKSIILARELTPSDTAKMNLKLAAGFIMELGGATSHVSIMAKNLGIPCLTGAEGILSEVGNKDFLIMDAGAGDIYADPPEAFIKEYELKERKWLEEEKRLKESAGLPSLTKDGVGFELCANAGNLEEVRSAAEYEIDGIGLFRSEFLYMGSDHFPTEEEQFLAYKEAACLLKGKELTIRTLDIGGDKELSYWQLPREENPFLGCRAIRICLKEPDIFKPQLRAILRAGAYGNVRIMYPMITSVEEIREANKILEECKMELEGEGLPYKKDIQAGIMIETPAAVMIAEELAGEADFFSIGTNDLTQYFLAADRGNEKVAEVYNSYHPSVLRAIALTIQAAHKQGIKAGMCGEFASDEKASVLLLGMGLDEFSMSAGEISRIKSRLRETDCKAARKAADNILSQSSVKGVINCLI</sequence>
<evidence type="ECO:0000259" key="21">
    <source>
        <dbReference type="Pfam" id="PF00391"/>
    </source>
</evidence>
<keyword evidence="10 17" id="KW-0762">Sugar transport</keyword>
<evidence type="ECO:0000256" key="19">
    <source>
        <dbReference type="PIRSR" id="PIRSR000732-2"/>
    </source>
</evidence>
<evidence type="ECO:0000256" key="11">
    <source>
        <dbReference type="ARBA" id="ARBA00022679"/>
    </source>
</evidence>
<dbReference type="SUPFAM" id="SSF47831">
    <property type="entry name" value="Enzyme I of the PEP:sugar phosphotransferase system HPr-binding (sub)domain"/>
    <property type="match status" value="1"/>
</dbReference>
<evidence type="ECO:0000256" key="18">
    <source>
        <dbReference type="PIRSR" id="PIRSR000732-1"/>
    </source>
</evidence>
<evidence type="ECO:0000313" key="24">
    <source>
        <dbReference type="EMBL" id="SHL62509.1"/>
    </source>
</evidence>
<gene>
    <name evidence="24" type="ORF">SAMN02745136_05331</name>
</gene>
<evidence type="ECO:0000256" key="15">
    <source>
        <dbReference type="ARBA" id="ARBA00022842"/>
    </source>
</evidence>
<evidence type="ECO:0000256" key="8">
    <source>
        <dbReference type="ARBA" id="ARBA00022448"/>
    </source>
</evidence>
<feature type="domain" description="Phosphotransferase system enzyme I N-terminal" evidence="23">
    <location>
        <begin position="10"/>
        <end position="120"/>
    </location>
</feature>
<dbReference type="AlphaFoldDB" id="A0A1M7C6L9"/>
<evidence type="ECO:0000259" key="22">
    <source>
        <dbReference type="Pfam" id="PF02896"/>
    </source>
</evidence>
<dbReference type="GO" id="GO:0016301">
    <property type="term" value="F:kinase activity"/>
    <property type="evidence" value="ECO:0007669"/>
    <property type="project" value="UniProtKB-KW"/>
</dbReference>
<keyword evidence="15 17" id="KW-0460">Magnesium</keyword>
<dbReference type="EC" id="2.7.3.9" evidence="6 17"/>
<evidence type="ECO:0000256" key="17">
    <source>
        <dbReference type="PIRNR" id="PIRNR000732"/>
    </source>
</evidence>
<dbReference type="SUPFAM" id="SSF51621">
    <property type="entry name" value="Phosphoenolpyruvate/pyruvate domain"/>
    <property type="match status" value="1"/>
</dbReference>
<dbReference type="SUPFAM" id="SSF52009">
    <property type="entry name" value="Phosphohistidine domain"/>
    <property type="match status" value="1"/>
</dbReference>
<dbReference type="NCBIfam" id="TIGR01417">
    <property type="entry name" value="PTS_I_fam"/>
    <property type="match status" value="1"/>
</dbReference>
<evidence type="ECO:0000256" key="6">
    <source>
        <dbReference type="ARBA" id="ARBA00012232"/>
    </source>
</evidence>
<feature type="active site" description="Tele-phosphohistidine intermediate" evidence="18">
    <location>
        <position position="183"/>
    </location>
</feature>
<dbReference type="PANTHER" id="PTHR46244:SF3">
    <property type="entry name" value="PHOSPHOENOLPYRUVATE-PROTEIN PHOSPHOTRANSFERASE"/>
    <property type="match status" value="1"/>
</dbReference>
<feature type="binding site" evidence="20">
    <location>
        <position position="425"/>
    </location>
    <ligand>
        <name>Mg(2+)</name>
        <dbReference type="ChEBI" id="CHEBI:18420"/>
    </ligand>
</feature>
<dbReference type="RefSeq" id="WP_073280232.1">
    <property type="nucleotide sequence ID" value="NZ_FRAC01000041.1"/>
</dbReference>
<feature type="binding site" evidence="19">
    <location>
        <position position="459"/>
    </location>
    <ligand>
        <name>phosphoenolpyruvate</name>
        <dbReference type="ChEBI" id="CHEBI:58702"/>
    </ligand>
</feature>
<dbReference type="Gene3D" id="3.50.30.10">
    <property type="entry name" value="Phosphohistidine domain"/>
    <property type="match status" value="1"/>
</dbReference>
<keyword evidence="11 17" id="KW-0808">Transferase</keyword>
<dbReference type="GO" id="GO:0046872">
    <property type="term" value="F:metal ion binding"/>
    <property type="evidence" value="ECO:0007669"/>
    <property type="project" value="UniProtKB-KW"/>
</dbReference>
<dbReference type="GO" id="GO:0009401">
    <property type="term" value="P:phosphoenolpyruvate-dependent sugar phosphotransferase system"/>
    <property type="evidence" value="ECO:0007669"/>
    <property type="project" value="UniProtKB-KW"/>
</dbReference>
<organism evidence="24 25">
    <name type="scientific">Anaerocolumna jejuensis DSM 15929</name>
    <dbReference type="NCBI Taxonomy" id="1121322"/>
    <lineage>
        <taxon>Bacteria</taxon>
        <taxon>Bacillati</taxon>
        <taxon>Bacillota</taxon>
        <taxon>Clostridia</taxon>
        <taxon>Lachnospirales</taxon>
        <taxon>Lachnospiraceae</taxon>
        <taxon>Anaerocolumna</taxon>
    </lineage>
</organism>
<feature type="binding site" evidence="20">
    <location>
        <position position="449"/>
    </location>
    <ligand>
        <name>Mg(2+)</name>
        <dbReference type="ChEBI" id="CHEBI:18420"/>
    </ligand>
</feature>
<dbReference type="Pfam" id="PF02896">
    <property type="entry name" value="PEP-utilizers_C"/>
    <property type="match status" value="1"/>
</dbReference>
<dbReference type="Proteomes" id="UP000184386">
    <property type="component" value="Unassembled WGS sequence"/>
</dbReference>
<dbReference type="Gene3D" id="3.20.20.60">
    <property type="entry name" value="Phosphoenolpyruvate-binding domains"/>
    <property type="match status" value="1"/>
</dbReference>
<reference evidence="24 25" key="1">
    <citation type="submission" date="2016-11" db="EMBL/GenBank/DDBJ databases">
        <authorList>
            <person name="Jaros S."/>
            <person name="Januszkiewicz K."/>
            <person name="Wedrychowicz H."/>
        </authorList>
    </citation>
    <scope>NUCLEOTIDE SEQUENCE [LARGE SCALE GENOMIC DNA]</scope>
    <source>
        <strain evidence="24 25">DSM 15929</strain>
    </source>
</reference>
<evidence type="ECO:0000256" key="10">
    <source>
        <dbReference type="ARBA" id="ARBA00022597"/>
    </source>
</evidence>
<dbReference type="PIRSF" id="PIRSF000732">
    <property type="entry name" value="PTS_enzyme_I"/>
    <property type="match status" value="1"/>
</dbReference>
<dbReference type="OrthoDB" id="9765468at2"/>
<feature type="active site" description="Proton donor" evidence="18">
    <location>
        <position position="496"/>
    </location>
</feature>
<evidence type="ECO:0000256" key="5">
    <source>
        <dbReference type="ARBA" id="ARBA00007837"/>
    </source>
</evidence>
<dbReference type="PANTHER" id="PTHR46244">
    <property type="entry name" value="PHOSPHOENOLPYRUVATE-PROTEIN PHOSPHOTRANSFERASE"/>
    <property type="match status" value="1"/>
</dbReference>
<evidence type="ECO:0000256" key="14">
    <source>
        <dbReference type="ARBA" id="ARBA00022777"/>
    </source>
</evidence>
<dbReference type="InterPro" id="IPR008731">
    <property type="entry name" value="PTS_EIN"/>
</dbReference>
<dbReference type="InterPro" id="IPR015813">
    <property type="entry name" value="Pyrv/PenolPyrv_kinase-like_dom"/>
</dbReference>
<proteinExistence type="inferred from homology"/>
<evidence type="ECO:0000256" key="9">
    <source>
        <dbReference type="ARBA" id="ARBA00022490"/>
    </source>
</evidence>
<evidence type="ECO:0000256" key="1">
    <source>
        <dbReference type="ARBA" id="ARBA00000683"/>
    </source>
</evidence>
<dbReference type="PRINTS" id="PR01736">
    <property type="entry name" value="PHPHTRNFRASE"/>
</dbReference>
<evidence type="ECO:0000256" key="3">
    <source>
        <dbReference type="ARBA" id="ARBA00002728"/>
    </source>
</evidence>
<feature type="binding site" evidence="19">
    <location>
        <begin position="448"/>
        <end position="449"/>
    </location>
    <ligand>
        <name>phosphoenolpyruvate</name>
        <dbReference type="ChEBI" id="CHEBI:58702"/>
    </ligand>
</feature>
<feature type="domain" description="PEP-utilising enzyme mobile" evidence="21">
    <location>
        <begin position="147"/>
        <end position="219"/>
    </location>
</feature>
<feature type="domain" description="PEP-utilising enzyme C-terminal" evidence="22">
    <location>
        <begin position="246"/>
        <end position="535"/>
    </location>
</feature>
<evidence type="ECO:0000256" key="4">
    <source>
        <dbReference type="ARBA" id="ARBA00004496"/>
    </source>
</evidence>
<dbReference type="GO" id="GO:0008965">
    <property type="term" value="F:phosphoenolpyruvate-protein phosphotransferase activity"/>
    <property type="evidence" value="ECO:0007669"/>
    <property type="project" value="UniProtKB-EC"/>
</dbReference>
<keyword evidence="13 17" id="KW-0479">Metal-binding</keyword>
<evidence type="ECO:0000259" key="23">
    <source>
        <dbReference type="Pfam" id="PF05524"/>
    </source>
</evidence>
<dbReference type="InterPro" id="IPR036637">
    <property type="entry name" value="Phosphohistidine_dom_sf"/>
</dbReference>
<accession>A0A1M7C6L9</accession>
<evidence type="ECO:0000313" key="25">
    <source>
        <dbReference type="Proteomes" id="UP000184386"/>
    </source>
</evidence>
<evidence type="ECO:0000256" key="20">
    <source>
        <dbReference type="PIRSR" id="PIRSR000732-3"/>
    </source>
</evidence>
<feature type="binding site" evidence="19">
    <location>
        <position position="326"/>
    </location>
    <ligand>
        <name>phosphoenolpyruvate</name>
        <dbReference type="ChEBI" id="CHEBI:58702"/>
    </ligand>
</feature>
<name>A0A1M7C6L9_9FIRM</name>
<evidence type="ECO:0000256" key="2">
    <source>
        <dbReference type="ARBA" id="ARBA00001946"/>
    </source>
</evidence>
<comment type="cofactor">
    <cofactor evidence="2 17 20">
        <name>Mg(2+)</name>
        <dbReference type="ChEBI" id="CHEBI:18420"/>
    </cofactor>
</comment>
<protein>
    <recommendedName>
        <fullName evidence="7 17">Phosphoenolpyruvate-protein phosphotransferase</fullName>
        <ecNumber evidence="6 17">2.7.3.9</ecNumber>
    </recommendedName>
    <alternativeName>
        <fullName evidence="16 17">Phosphotransferase system, enzyme I</fullName>
    </alternativeName>
</protein>
<comment type="function">
    <text evidence="3 17">General (non sugar-specific) component of the phosphoenolpyruvate-dependent sugar phosphotransferase system (sugar PTS). This major carbohydrate active-transport system catalyzes the phosphorylation of incoming sugar substrates concomitantly with their translocation across the cell membrane. Enzyme I transfers the phosphoryl group from phosphoenolpyruvate (PEP) to the phosphoryl carrier protein (HPr).</text>
</comment>
<comment type="similarity">
    <text evidence="5 17">Belongs to the PEP-utilizing enzyme family.</text>
</comment>
<dbReference type="InterPro" id="IPR036618">
    <property type="entry name" value="PtsI_HPr-bd_sf"/>
</dbReference>
<evidence type="ECO:0000256" key="7">
    <source>
        <dbReference type="ARBA" id="ARBA00016544"/>
    </source>
</evidence>
<feature type="binding site" evidence="19">
    <location>
        <position position="290"/>
    </location>
    <ligand>
        <name>phosphoenolpyruvate</name>
        <dbReference type="ChEBI" id="CHEBI:58702"/>
    </ligand>
</feature>
<dbReference type="Gene3D" id="1.10.274.10">
    <property type="entry name" value="PtsI, HPr-binding domain"/>
    <property type="match status" value="1"/>
</dbReference>
<comment type="subcellular location">
    <subcellularLocation>
        <location evidence="4 17">Cytoplasm</location>
    </subcellularLocation>
</comment>
<dbReference type="InterPro" id="IPR006318">
    <property type="entry name" value="PTS_EI-like"/>
</dbReference>
<comment type="catalytic activity">
    <reaction evidence="1 17">
        <text>L-histidyl-[protein] + phosphoenolpyruvate = N(pros)-phospho-L-histidyl-[protein] + pyruvate</text>
        <dbReference type="Rhea" id="RHEA:23880"/>
        <dbReference type="Rhea" id="RHEA-COMP:9745"/>
        <dbReference type="Rhea" id="RHEA-COMP:9746"/>
        <dbReference type="ChEBI" id="CHEBI:15361"/>
        <dbReference type="ChEBI" id="CHEBI:29979"/>
        <dbReference type="ChEBI" id="CHEBI:58702"/>
        <dbReference type="ChEBI" id="CHEBI:64837"/>
        <dbReference type="EC" id="2.7.3.9"/>
    </reaction>
</comment>
<keyword evidence="12 17" id="KW-0598">Phosphotransferase system</keyword>